<dbReference type="AlphaFoldDB" id="A0AA36XK84"/>
<dbReference type="PANTHER" id="PTHR43804">
    <property type="entry name" value="LD18447P"/>
    <property type="match status" value="1"/>
</dbReference>
<organism evidence="4 5">
    <name type="scientific">Neisseria macacae ATCC 33926</name>
    <dbReference type="NCBI Taxonomy" id="997348"/>
    <lineage>
        <taxon>Bacteria</taxon>
        <taxon>Pseudomonadati</taxon>
        <taxon>Pseudomonadota</taxon>
        <taxon>Betaproteobacteria</taxon>
        <taxon>Neisseriales</taxon>
        <taxon>Neisseriaceae</taxon>
        <taxon>Neisseria</taxon>
    </lineage>
</organism>
<comment type="similarity">
    <text evidence="1">Belongs to the prokaryotic/mitochondrial release factor family.</text>
</comment>
<dbReference type="EMBL" id="AFQE01000083">
    <property type="protein sequence ID" value="EGQ76677.1"/>
    <property type="molecule type" value="Genomic_DNA"/>
</dbReference>
<dbReference type="NCBIfam" id="TIGR03072">
    <property type="entry name" value="release_prfH"/>
    <property type="match status" value="1"/>
</dbReference>
<evidence type="ECO:0000259" key="3">
    <source>
        <dbReference type="PROSITE" id="PS00745"/>
    </source>
</evidence>
<evidence type="ECO:0000313" key="4">
    <source>
        <dbReference type="EMBL" id="EGQ76677.1"/>
    </source>
</evidence>
<feature type="compositionally biased region" description="Basic and acidic residues" evidence="2">
    <location>
        <begin position="210"/>
        <end position="219"/>
    </location>
</feature>
<evidence type="ECO:0000313" key="5">
    <source>
        <dbReference type="Proteomes" id="UP000004982"/>
    </source>
</evidence>
<comment type="caution">
    <text evidence="4">The sequence shown here is derived from an EMBL/GenBank/DDBJ whole genome shotgun (WGS) entry which is preliminary data.</text>
</comment>
<dbReference type="InterPro" id="IPR050057">
    <property type="entry name" value="Prokaryotic/Mito_RF"/>
</dbReference>
<gene>
    <name evidence="4" type="primary">prfB2</name>
    <name evidence="4" type="ORF">HMPREF9418_1773</name>
</gene>
<dbReference type="PROSITE" id="PS00745">
    <property type="entry name" value="RF_PROK_I"/>
    <property type="match status" value="1"/>
</dbReference>
<evidence type="ECO:0000256" key="2">
    <source>
        <dbReference type="SAM" id="MobiDB-lite"/>
    </source>
</evidence>
<dbReference type="SUPFAM" id="SSF75620">
    <property type="entry name" value="Release factor"/>
    <property type="match status" value="1"/>
</dbReference>
<dbReference type="GO" id="GO:0003747">
    <property type="term" value="F:translation release factor activity"/>
    <property type="evidence" value="ECO:0007669"/>
    <property type="project" value="InterPro"/>
</dbReference>
<reference evidence="4 5" key="1">
    <citation type="submission" date="2011-05" db="EMBL/GenBank/DDBJ databases">
        <authorList>
            <person name="Muzny D."/>
            <person name="Qin X."/>
            <person name="Deng J."/>
            <person name="Jiang H."/>
            <person name="Liu Y."/>
            <person name="Qu J."/>
            <person name="Song X.-Z."/>
            <person name="Zhang L."/>
            <person name="Thornton R."/>
            <person name="Coyle M."/>
            <person name="Francisco L."/>
            <person name="Jackson L."/>
            <person name="Javaid M."/>
            <person name="Korchina V."/>
            <person name="Kovar C."/>
            <person name="Mata R."/>
            <person name="Mathew T."/>
            <person name="Ngo R."/>
            <person name="Nguyen L."/>
            <person name="Nguyen N."/>
            <person name="Okwuonu G."/>
            <person name="Ongeri F."/>
            <person name="Pham C."/>
            <person name="Simmons D."/>
            <person name="Wilczek-Boney K."/>
            <person name="Hale W."/>
            <person name="Jakkamsetti A."/>
            <person name="Pham P."/>
            <person name="Ruth R."/>
            <person name="San Lucas F."/>
            <person name="Warren J."/>
            <person name="Zhang J."/>
            <person name="Zhao Z."/>
            <person name="Zhou C."/>
            <person name="Zhu D."/>
            <person name="Lee S."/>
            <person name="Bess C."/>
            <person name="Blankenburg K."/>
            <person name="Forbes L."/>
            <person name="Fu Q."/>
            <person name="Gubbala S."/>
            <person name="Hirani K."/>
            <person name="Jayaseelan J.C."/>
            <person name="Lara F."/>
            <person name="Munidasa M."/>
            <person name="Palculict T."/>
            <person name="Patil S."/>
            <person name="Pu L.-L."/>
            <person name="Saada N."/>
            <person name="Tang L."/>
            <person name="Weissenberger G."/>
            <person name="Zhu Y."/>
            <person name="Hemphill L."/>
            <person name="Shang Y."/>
            <person name="Youmans B."/>
            <person name="Ayvaz T."/>
            <person name="Ross M."/>
            <person name="Santibanez J."/>
            <person name="Aqrawi P."/>
            <person name="Gross S."/>
            <person name="Joshi V."/>
            <person name="Fowler G."/>
            <person name="Nazareth L."/>
            <person name="Reid J."/>
            <person name="Worley K."/>
            <person name="Petrosino J."/>
            <person name="Highlander S."/>
            <person name="Gibbs R."/>
        </authorList>
    </citation>
    <scope>NUCLEOTIDE SEQUENCE [LARGE SCALE GENOMIC DNA]</scope>
    <source>
        <strain evidence="4 5">ATCC 33926</strain>
    </source>
</reference>
<sequence length="219" mass="24538">MRRINMKQNLQTVYLQISTAQGPAECRIFARFVLGRLLAEAQAEGVGVEIISETADKHGIMSAVLKLDGKHVEILAQRWQGSLQWICASPVRPKHPRKNWYIGVFRMPDMPEMPSESEIEFQTCRSGGKGGQHVNKTESAVRATHKASGISVRVESERSQHANKKLALTLLAQKLAEHHAGQADDYARAQHSRLYQVERGNPKRTFVGTEFKEKPDAKS</sequence>
<name>A0AA36XK84_9NEIS</name>
<dbReference type="Gene3D" id="3.30.160.20">
    <property type="match status" value="1"/>
</dbReference>
<dbReference type="Pfam" id="PF00472">
    <property type="entry name" value="RF-1"/>
    <property type="match status" value="1"/>
</dbReference>
<dbReference type="InterPro" id="IPR045853">
    <property type="entry name" value="Pep_chain_release_fac_I_sf"/>
</dbReference>
<feature type="region of interest" description="Disordered" evidence="2">
    <location>
        <begin position="195"/>
        <end position="219"/>
    </location>
</feature>
<protein>
    <submittedName>
        <fullName evidence="4">Peptide chain release factor RF2</fullName>
    </submittedName>
</protein>
<dbReference type="InterPro" id="IPR000352">
    <property type="entry name" value="Pep_chain_release_fac_I"/>
</dbReference>
<evidence type="ECO:0000256" key="1">
    <source>
        <dbReference type="ARBA" id="ARBA00010835"/>
    </source>
</evidence>
<dbReference type="Proteomes" id="UP000004982">
    <property type="component" value="Unassembled WGS sequence"/>
</dbReference>
<accession>A0AA36XK84</accession>
<dbReference type="InterPro" id="IPR017509">
    <property type="entry name" value="PrfH"/>
</dbReference>
<feature type="domain" description="Prokaryotic-type class I peptide chain release factors" evidence="3">
    <location>
        <begin position="125"/>
        <end position="141"/>
    </location>
</feature>
<proteinExistence type="inferred from homology"/>
<dbReference type="Gene3D" id="3.30.70.1660">
    <property type="match status" value="1"/>
</dbReference>
<dbReference type="PANTHER" id="PTHR43804:SF9">
    <property type="entry name" value="PEPTIDE CHAIN RELEASE FACTOR HOMOLOG-RELATED"/>
    <property type="match status" value="1"/>
</dbReference>